<dbReference type="SMART" id="SM00325">
    <property type="entry name" value="RhoGEF"/>
    <property type="match status" value="1"/>
</dbReference>
<dbReference type="InterPro" id="IPR000697">
    <property type="entry name" value="WH1/EVH1_dom"/>
</dbReference>
<evidence type="ECO:0000256" key="1">
    <source>
        <dbReference type="ARBA" id="ARBA00022737"/>
    </source>
</evidence>
<keyword evidence="5" id="KW-1185">Reference proteome</keyword>
<dbReference type="SUPFAM" id="SSF82185">
    <property type="entry name" value="Histone H3 K4-specific methyltransferase SET7/9 N-terminal domain"/>
    <property type="match status" value="3"/>
</dbReference>
<dbReference type="PANTHER" id="PTHR12673">
    <property type="entry name" value="FACIOGENITAL DYSPLASIA PROTEIN"/>
    <property type="match status" value="1"/>
</dbReference>
<dbReference type="InterPro" id="IPR051092">
    <property type="entry name" value="FYVE_RhoGEF_PH"/>
</dbReference>
<protein>
    <recommendedName>
        <fullName evidence="3">DH domain-containing protein</fullName>
    </recommendedName>
</protein>
<feature type="compositionally biased region" description="Basic and acidic residues" evidence="2">
    <location>
        <begin position="319"/>
        <end position="328"/>
    </location>
</feature>
<dbReference type="InParanoid" id="A0A2P6MRV2"/>
<evidence type="ECO:0000259" key="3">
    <source>
        <dbReference type="PROSITE" id="PS50010"/>
    </source>
</evidence>
<evidence type="ECO:0000256" key="2">
    <source>
        <dbReference type="SAM" id="MobiDB-lite"/>
    </source>
</evidence>
<dbReference type="Gene3D" id="2.20.110.10">
    <property type="entry name" value="Histone H3 K4-specific methyltransferase SET7/9 N-terminal domain"/>
    <property type="match status" value="6"/>
</dbReference>
<feature type="domain" description="DH" evidence="3">
    <location>
        <begin position="381"/>
        <end position="559"/>
    </location>
</feature>
<gene>
    <name evidence="4" type="ORF">PROFUN_06556</name>
</gene>
<name>A0A2P6MRV2_9EUKA</name>
<dbReference type="SMART" id="SM00698">
    <property type="entry name" value="MORN"/>
    <property type="match status" value="12"/>
</dbReference>
<dbReference type="PROSITE" id="PS50010">
    <property type="entry name" value="DH_2"/>
    <property type="match status" value="1"/>
</dbReference>
<dbReference type="GO" id="GO:0005085">
    <property type="term" value="F:guanyl-nucleotide exchange factor activity"/>
    <property type="evidence" value="ECO:0007669"/>
    <property type="project" value="InterPro"/>
</dbReference>
<feature type="compositionally biased region" description="Low complexity" evidence="2">
    <location>
        <begin position="217"/>
        <end position="228"/>
    </location>
</feature>
<dbReference type="InterPro" id="IPR000219">
    <property type="entry name" value="DH_dom"/>
</dbReference>
<dbReference type="AlphaFoldDB" id="A0A2P6MRV2"/>
<dbReference type="GO" id="GO:0005737">
    <property type="term" value="C:cytoplasm"/>
    <property type="evidence" value="ECO:0007669"/>
    <property type="project" value="TreeGrafter"/>
</dbReference>
<dbReference type="Pfam" id="PF00621">
    <property type="entry name" value="RhoGEF"/>
    <property type="match status" value="1"/>
</dbReference>
<dbReference type="CDD" id="cd00160">
    <property type="entry name" value="RhoGEF"/>
    <property type="match status" value="1"/>
</dbReference>
<feature type="compositionally biased region" description="Low complexity" evidence="2">
    <location>
        <begin position="199"/>
        <end position="209"/>
    </location>
</feature>
<proteinExistence type="predicted"/>
<feature type="compositionally biased region" description="Low complexity" evidence="2">
    <location>
        <begin position="263"/>
        <end position="272"/>
    </location>
</feature>
<dbReference type="SUPFAM" id="SSF48065">
    <property type="entry name" value="DBL homology domain (DH-domain)"/>
    <property type="match status" value="1"/>
</dbReference>
<dbReference type="InterPro" id="IPR035899">
    <property type="entry name" value="DBL_dom_sf"/>
</dbReference>
<dbReference type="InterPro" id="IPR003409">
    <property type="entry name" value="MORN"/>
</dbReference>
<keyword evidence="1" id="KW-0677">Repeat</keyword>
<feature type="compositionally biased region" description="Low complexity" evidence="2">
    <location>
        <begin position="151"/>
        <end position="186"/>
    </location>
</feature>
<dbReference type="Gene3D" id="3.30.450.50">
    <property type="entry name" value="Longin domain"/>
    <property type="match status" value="1"/>
</dbReference>
<feature type="compositionally biased region" description="Polar residues" evidence="2">
    <location>
        <begin position="290"/>
        <end position="302"/>
    </location>
</feature>
<dbReference type="InterPro" id="IPR011993">
    <property type="entry name" value="PH-like_dom_sf"/>
</dbReference>
<feature type="region of interest" description="Disordered" evidence="2">
    <location>
        <begin position="148"/>
        <end position="340"/>
    </location>
</feature>
<evidence type="ECO:0000313" key="5">
    <source>
        <dbReference type="Proteomes" id="UP000241769"/>
    </source>
</evidence>
<dbReference type="Gene3D" id="1.20.900.10">
    <property type="entry name" value="Dbl homology (DH) domain"/>
    <property type="match status" value="1"/>
</dbReference>
<dbReference type="PANTHER" id="PTHR12673:SF159">
    <property type="entry name" value="LD03170P"/>
    <property type="match status" value="1"/>
</dbReference>
<accession>A0A2P6MRV2</accession>
<dbReference type="InterPro" id="IPR001331">
    <property type="entry name" value="GDS_CDC24_CS"/>
</dbReference>
<dbReference type="EMBL" id="MDYQ01000463">
    <property type="protein sequence ID" value="PRP74427.1"/>
    <property type="molecule type" value="Genomic_DNA"/>
</dbReference>
<dbReference type="Pfam" id="PF02493">
    <property type="entry name" value="MORN"/>
    <property type="match status" value="13"/>
</dbReference>
<comment type="caution">
    <text evidence="4">The sequence shown here is derived from an EMBL/GenBank/DDBJ whole genome shotgun (WGS) entry which is preliminary data.</text>
</comment>
<evidence type="ECO:0000313" key="4">
    <source>
        <dbReference type="EMBL" id="PRP74427.1"/>
    </source>
</evidence>
<dbReference type="Proteomes" id="UP000241769">
    <property type="component" value="Unassembled WGS sequence"/>
</dbReference>
<dbReference type="OrthoDB" id="48314at2759"/>
<dbReference type="Gene3D" id="2.30.29.30">
    <property type="entry name" value="Pleckstrin-homology domain (PH domain)/Phosphotyrosine-binding domain (PTB)"/>
    <property type="match status" value="2"/>
</dbReference>
<feature type="compositionally biased region" description="Low complexity" evidence="2">
    <location>
        <begin position="329"/>
        <end position="340"/>
    </location>
</feature>
<dbReference type="GO" id="GO:0035556">
    <property type="term" value="P:intracellular signal transduction"/>
    <property type="evidence" value="ECO:0007669"/>
    <property type="project" value="InterPro"/>
</dbReference>
<dbReference type="PROSITE" id="PS00741">
    <property type="entry name" value="DH_1"/>
    <property type="match status" value="1"/>
</dbReference>
<dbReference type="SUPFAM" id="SSF50729">
    <property type="entry name" value="PH domain-like"/>
    <property type="match status" value="1"/>
</dbReference>
<feature type="compositionally biased region" description="Polar residues" evidence="2">
    <location>
        <begin position="235"/>
        <end position="254"/>
    </location>
</feature>
<reference evidence="4 5" key="1">
    <citation type="journal article" date="2018" name="Genome Biol. Evol.">
        <title>Multiple Roots of Fruiting Body Formation in Amoebozoa.</title>
        <authorList>
            <person name="Hillmann F."/>
            <person name="Forbes G."/>
            <person name="Novohradska S."/>
            <person name="Ferling I."/>
            <person name="Riege K."/>
            <person name="Groth M."/>
            <person name="Westermann M."/>
            <person name="Marz M."/>
            <person name="Spaller T."/>
            <person name="Winckler T."/>
            <person name="Schaap P."/>
            <person name="Glockner G."/>
        </authorList>
    </citation>
    <scope>NUCLEOTIDE SEQUENCE [LARGE SCALE GENOMIC DNA]</scope>
    <source>
        <strain evidence="4 5">Jena</strain>
    </source>
</reference>
<sequence>MTFKQPLRLGPAKVVVFQGRDKRPTLHIGYQPPTLKSWSAAPYQYEGGKWKVLDSTWGTATFTDGGDHFTIVVTKKDGENSLSSTIHASCVSKKTSKVFFQWKDATGTVYGVNFRTEDELATFAERFEQAIVQLKTALPTLADLPPPIALPPAIESTTSSSPSTPTSNQTPSPNSTLTAATTASLTLPPPIATGHLPASPNSSFNSKHSSSPRDADSPNSSSSSFNAALPPPALQSSKDGVTSPSITSPDSNRGSPVGSLRRTSSNTSNTSSPVEDRRSHTGEAIPTHEISLTFTVSSSQTLRPDMTPETRSKSHTLKTVKEKVKEESSSTFSSKKSKKGSFFGSVRKSKILDPSVSGIGVNIDTTEWPLLAMLPVSELSPRDLVVREMYTSEATYHAQLQSLVTGYIQPAKAEKVFTDFECKDIFSNVEILKKVSEDILKGLREPLDDWSPTQKVAYVLKNMAPVMKMYITYCINYDSSLAKLEESKKRNSVQNFLKSGEKENPSLQTLLITPVQRLPRWVLLLRELLRKTPPEHPDFDDITEAQTKISEIVGQLNENVRKSETVKKLNELLKDRTRFSGLEALVLPHREFLRDAPFELCIPSDQPKRSHWGVLFDDTLVLTYEVGHQGPSMVAVDIPLASAWVKMSSSIVEIVTPDFNFTTSPLGKDGDSQTNNAWINAIQEAQKNLFNNSHTVKQGLMCTEGGLRRFSHVFWRGERAKDSYDGEWVDGQMEGQGTYKSESFKYTGQFKNGKMHGQGLIEWTGGTSYQGDFDNNLPHGKGVLTSPYGVYTGEVLDARRWGQGTMKWTDGTFYEGQWYDDAMSGKGELRTADGRHVYTGEHSQGRFHGQGKLVTSEEMEYEGNWVEGMREGQGSMIYKQSGETYTGAWKANQRDGDGILTSNSGEKIYDGKWEKDRRNGRGKSFVDGIYEGYFVDDRREGRVGAIVWKNKDQYMGSWKSDKPDGKGRLSKANGEKYTGNFVEGFRHGEGETSLPASSFPPNSLPATVKPTDDVVTFKGTYNKNKRHGRGEWRSFTGELWSGEWVNDDPQGLMTVKRLDGSTYTVEFTLGRQKYPTVRVPMLRHEREGNGSTWTLDCRGSDTWMHLYLRFSRVKRQALDAVFVWLIVGDSANFDEYRTKYGALTNSAKDASCLAEKICKPLPIARAENLSLLGFGKRNAIRELITFVSRQLASSTAQGQHQAVARDMSADPQDGFSKDQEIMVENNEKVIRRGFCTLEKIESKTDEISFETWPVKRTNGYCTTL</sequence>
<dbReference type="Pfam" id="PF00568">
    <property type="entry name" value="WH1"/>
    <property type="match status" value="1"/>
</dbReference>
<organism evidence="4 5">
    <name type="scientific">Planoprotostelium fungivorum</name>
    <dbReference type="NCBI Taxonomy" id="1890364"/>
    <lineage>
        <taxon>Eukaryota</taxon>
        <taxon>Amoebozoa</taxon>
        <taxon>Evosea</taxon>
        <taxon>Variosea</taxon>
        <taxon>Cavosteliida</taxon>
        <taxon>Cavosteliaceae</taxon>
        <taxon>Planoprotostelium</taxon>
    </lineage>
</organism>